<accession>X8E912</accession>
<organism evidence="2">
    <name type="scientific">Mycobacterium xenopi 4042</name>
    <dbReference type="NCBI Taxonomy" id="1299334"/>
    <lineage>
        <taxon>Bacteria</taxon>
        <taxon>Bacillati</taxon>
        <taxon>Actinomycetota</taxon>
        <taxon>Actinomycetes</taxon>
        <taxon>Mycobacteriales</taxon>
        <taxon>Mycobacteriaceae</taxon>
        <taxon>Mycobacterium</taxon>
    </lineage>
</organism>
<feature type="region of interest" description="Disordered" evidence="1">
    <location>
        <begin position="1"/>
        <end position="21"/>
    </location>
</feature>
<evidence type="ECO:0000256" key="1">
    <source>
        <dbReference type="SAM" id="MobiDB-lite"/>
    </source>
</evidence>
<comment type="caution">
    <text evidence="2">The sequence shown here is derived from an EMBL/GenBank/DDBJ whole genome shotgun (WGS) entry which is preliminary data.</text>
</comment>
<name>X8E912_MYCXE</name>
<evidence type="ECO:0000313" key="2">
    <source>
        <dbReference type="EMBL" id="EUA76473.1"/>
    </source>
</evidence>
<reference evidence="2" key="1">
    <citation type="submission" date="2014-01" db="EMBL/GenBank/DDBJ databases">
        <authorList>
            <person name="Brown-Elliot B."/>
            <person name="Wallace R."/>
            <person name="Lenaerts A."/>
            <person name="Ordway D."/>
            <person name="DeGroote M.A."/>
            <person name="Parker T."/>
            <person name="Sizemore C."/>
            <person name="Tallon L.J."/>
            <person name="Sadzewicz L.K."/>
            <person name="Sengamalay N."/>
            <person name="Fraser C.M."/>
            <person name="Hine E."/>
            <person name="Shefchek K.A."/>
            <person name="Das S.P."/>
            <person name="Tettelin H."/>
        </authorList>
    </citation>
    <scope>NUCLEOTIDE SEQUENCE [LARGE SCALE GENOMIC DNA]</scope>
    <source>
        <strain evidence="2">4042</strain>
    </source>
</reference>
<dbReference type="AlphaFoldDB" id="X8E912"/>
<gene>
    <name evidence="2" type="ORF">I553_7451</name>
</gene>
<sequence length="52" mass="5849">MISGSSRIEKRAPISNNGTRELAPMRYHACDTAVWRTQLPGRAHAMRSSHQN</sequence>
<protein>
    <submittedName>
        <fullName evidence="2">Uncharacterized protein</fullName>
    </submittedName>
</protein>
<dbReference type="EMBL" id="JAOB01000006">
    <property type="protein sequence ID" value="EUA76473.1"/>
    <property type="molecule type" value="Genomic_DNA"/>
</dbReference>
<proteinExistence type="predicted"/>